<dbReference type="Gene3D" id="3.40.50.1820">
    <property type="entry name" value="alpha/beta hydrolase"/>
    <property type="match status" value="1"/>
</dbReference>
<proteinExistence type="predicted"/>
<dbReference type="Proteomes" id="UP000580709">
    <property type="component" value="Unassembled WGS sequence"/>
</dbReference>
<dbReference type="RefSeq" id="WP_144823424.1">
    <property type="nucleotide sequence ID" value="NZ_JACEOR010000104.1"/>
</dbReference>
<protein>
    <submittedName>
        <fullName evidence="1">Alpha/beta hydrolase</fullName>
    </submittedName>
</protein>
<dbReference type="InterPro" id="IPR010662">
    <property type="entry name" value="RBBP9/YdeN"/>
</dbReference>
<dbReference type="SUPFAM" id="SSF53474">
    <property type="entry name" value="alpha/beta-Hydrolases"/>
    <property type="match status" value="1"/>
</dbReference>
<dbReference type="InterPro" id="IPR029058">
    <property type="entry name" value="AB_hydrolase_fold"/>
</dbReference>
<dbReference type="EMBL" id="JACEOR010000104">
    <property type="protein sequence ID" value="MBA4504265.1"/>
    <property type="molecule type" value="Genomic_DNA"/>
</dbReference>
<gene>
    <name evidence="1" type="ORF">H0H28_02765</name>
</gene>
<dbReference type="Pfam" id="PF06821">
    <property type="entry name" value="Ser_hydrolase"/>
    <property type="match status" value="1"/>
</dbReference>
<dbReference type="GO" id="GO:0016787">
    <property type="term" value="F:hydrolase activity"/>
    <property type="evidence" value="ECO:0007669"/>
    <property type="project" value="UniProtKB-KW"/>
</dbReference>
<accession>A0A838WU30</accession>
<evidence type="ECO:0000313" key="2">
    <source>
        <dbReference type="Proteomes" id="UP000580709"/>
    </source>
</evidence>
<organism evidence="1 2">
    <name type="scientific">Corynebacterium sanguinis</name>
    <dbReference type="NCBI Taxonomy" id="2594913"/>
    <lineage>
        <taxon>Bacteria</taxon>
        <taxon>Bacillati</taxon>
        <taxon>Actinomycetota</taxon>
        <taxon>Actinomycetes</taxon>
        <taxon>Mycobacteriales</taxon>
        <taxon>Corynebacteriaceae</taxon>
        <taxon>Corynebacterium</taxon>
    </lineage>
</organism>
<comment type="caution">
    <text evidence="1">The sequence shown here is derived from an EMBL/GenBank/DDBJ whole genome shotgun (WGS) entry which is preliminary data.</text>
</comment>
<name>A0A838WU30_9CORY</name>
<reference evidence="1 2" key="1">
    <citation type="submission" date="2020-07" db="EMBL/GenBank/DDBJ databases">
        <authorList>
            <person name="Khare M."/>
        </authorList>
    </citation>
    <scope>NUCLEOTIDE SEQUENCE [LARGE SCALE GENOMIC DNA]</scope>
    <source>
        <strain evidence="1 2">P8776</strain>
    </source>
</reference>
<keyword evidence="1" id="KW-0378">Hydrolase</keyword>
<keyword evidence="2" id="KW-1185">Reference proteome</keyword>
<sequence>MPIDSTDTATHILMSPGYTNSGLDHWQTHLERSVPRASRVQQASWDDVDHAAWVEGVQAALDNLGACERIRVVAHSCGAVAVAQWACERPVDPRVDKLVLVAPADVDNPVHLPQIASQAPLPRQVIPYPVVLVTSDNDPHLSSSRAGELAQMWQVEAHHVIKNGGHLATDDGYGRWPWMEKLLAD</sequence>
<dbReference type="AlphaFoldDB" id="A0A838WU30"/>
<evidence type="ECO:0000313" key="1">
    <source>
        <dbReference type="EMBL" id="MBA4504265.1"/>
    </source>
</evidence>